<evidence type="ECO:0000313" key="2">
    <source>
        <dbReference type="Proteomes" id="UP000008063"/>
    </source>
</evidence>
<dbReference type="Proteomes" id="UP000008063">
    <property type="component" value="Unassembled WGS sequence"/>
</dbReference>
<accession>F8Q271</accession>
<dbReference type="EMBL" id="GL945482">
    <property type="protein sequence ID" value="EGN97282.1"/>
    <property type="molecule type" value="Genomic_DNA"/>
</dbReference>
<proteinExistence type="predicted"/>
<protein>
    <submittedName>
        <fullName evidence="1">Uncharacterized protein</fullName>
    </submittedName>
</protein>
<evidence type="ECO:0000313" key="1">
    <source>
        <dbReference type="EMBL" id="EGN97282.1"/>
    </source>
</evidence>
<sequence length="81" mass="8864">MAVGSRGSILITSAEFLVRCSSWRRCPTYDGIRNISDYSKPRVHGWGQRYTPRTAVKSAPLSSALGECKCPIQQKASSCAN</sequence>
<dbReference type="InParanoid" id="F8Q271"/>
<name>F8Q271_SERL3</name>
<keyword evidence="2" id="KW-1185">Reference proteome</keyword>
<reference evidence="2" key="1">
    <citation type="journal article" date="2011" name="Science">
        <title>The plant cell wall-decomposing machinery underlies the functional diversity of forest fungi.</title>
        <authorList>
            <person name="Eastwood D.C."/>
            <person name="Floudas D."/>
            <person name="Binder M."/>
            <person name="Majcherczyk A."/>
            <person name="Schneider P."/>
            <person name="Aerts A."/>
            <person name="Asiegbu F.O."/>
            <person name="Baker S.E."/>
            <person name="Barry K."/>
            <person name="Bendiksby M."/>
            <person name="Blumentritt M."/>
            <person name="Coutinho P.M."/>
            <person name="Cullen D."/>
            <person name="de Vries R.P."/>
            <person name="Gathman A."/>
            <person name="Goodell B."/>
            <person name="Henrissat B."/>
            <person name="Ihrmark K."/>
            <person name="Kauserud H."/>
            <person name="Kohler A."/>
            <person name="LaButti K."/>
            <person name="Lapidus A."/>
            <person name="Lavin J.L."/>
            <person name="Lee Y.-H."/>
            <person name="Lindquist E."/>
            <person name="Lilly W."/>
            <person name="Lucas S."/>
            <person name="Morin E."/>
            <person name="Murat C."/>
            <person name="Oguiza J.A."/>
            <person name="Park J."/>
            <person name="Pisabarro A.G."/>
            <person name="Riley R."/>
            <person name="Rosling A."/>
            <person name="Salamov A."/>
            <person name="Schmidt O."/>
            <person name="Schmutz J."/>
            <person name="Skrede I."/>
            <person name="Stenlid J."/>
            <person name="Wiebenga A."/>
            <person name="Xie X."/>
            <person name="Kuees U."/>
            <person name="Hibbett D.S."/>
            <person name="Hoffmeister D."/>
            <person name="Hoegberg N."/>
            <person name="Martin F."/>
            <person name="Grigoriev I.V."/>
            <person name="Watkinson S.C."/>
        </authorList>
    </citation>
    <scope>NUCLEOTIDE SEQUENCE [LARGE SCALE GENOMIC DNA]</scope>
    <source>
        <strain evidence="2">strain S7.3</strain>
    </source>
</reference>
<organism evidence="2">
    <name type="scientific">Serpula lacrymans var. lacrymans (strain S7.3)</name>
    <name type="common">Dry rot fungus</name>
    <dbReference type="NCBI Taxonomy" id="936435"/>
    <lineage>
        <taxon>Eukaryota</taxon>
        <taxon>Fungi</taxon>
        <taxon>Dikarya</taxon>
        <taxon>Basidiomycota</taxon>
        <taxon>Agaricomycotina</taxon>
        <taxon>Agaricomycetes</taxon>
        <taxon>Agaricomycetidae</taxon>
        <taxon>Boletales</taxon>
        <taxon>Coniophorineae</taxon>
        <taxon>Serpulaceae</taxon>
        <taxon>Serpula</taxon>
    </lineage>
</organism>
<dbReference type="HOGENOM" id="CLU_2575324_0_0_1"/>
<dbReference type="AlphaFoldDB" id="F8Q271"/>
<gene>
    <name evidence="1" type="ORF">SERLA73DRAFT_139447</name>
</gene>